<dbReference type="Gene3D" id="3.30.300.30">
    <property type="match status" value="1"/>
</dbReference>
<organism evidence="3 4">
    <name type="scientific">Pseudonocardia sulfidoxydans NBRC 16205</name>
    <dbReference type="NCBI Taxonomy" id="1223511"/>
    <lineage>
        <taxon>Bacteria</taxon>
        <taxon>Bacillati</taxon>
        <taxon>Actinomycetota</taxon>
        <taxon>Actinomycetes</taxon>
        <taxon>Pseudonocardiales</taxon>
        <taxon>Pseudonocardiaceae</taxon>
        <taxon>Pseudonocardia</taxon>
    </lineage>
</organism>
<protein>
    <submittedName>
        <fullName evidence="3">AMP-dependent synthetase</fullName>
    </submittedName>
</protein>
<dbReference type="InterPro" id="IPR042099">
    <property type="entry name" value="ANL_N_sf"/>
</dbReference>
<dbReference type="InterPro" id="IPR025110">
    <property type="entry name" value="AMP-bd_C"/>
</dbReference>
<dbReference type="Pfam" id="PF13193">
    <property type="entry name" value="AMP-binding_C"/>
    <property type="match status" value="1"/>
</dbReference>
<dbReference type="Pfam" id="PF00501">
    <property type="entry name" value="AMP-binding"/>
    <property type="match status" value="1"/>
</dbReference>
<evidence type="ECO:0000313" key="4">
    <source>
        <dbReference type="Proteomes" id="UP000321685"/>
    </source>
</evidence>
<comment type="caution">
    <text evidence="3">The sequence shown here is derived from an EMBL/GenBank/DDBJ whole genome shotgun (WGS) entry which is preliminary data.</text>
</comment>
<dbReference type="InterPro" id="IPR000873">
    <property type="entry name" value="AMP-dep_synth/lig_dom"/>
</dbReference>
<dbReference type="OrthoDB" id="9803968at2"/>
<dbReference type="PROSITE" id="PS00455">
    <property type="entry name" value="AMP_BINDING"/>
    <property type="match status" value="1"/>
</dbReference>
<dbReference type="Gene3D" id="3.40.50.12780">
    <property type="entry name" value="N-terminal domain of ligase-like"/>
    <property type="match status" value="1"/>
</dbReference>
<sequence>MYVADMMRQSVAFHRDRTALIDEHRTLTYGEAWERGVRLANALIALGVQPGDRVAGLEDNNLGAADLFIAAAIAGAVRVPLYARNSPEAHAHMIGQTGAVVLLTDAAYADSVKGLDASVECLRHIVVRDASYEDRLASQSADDPHVVVGDDDWYVIRHSAGTTGRPKGVGYTQHDWLVNCRNWYCRLPLLQLDSVVGHAGPISHASGYLFLPAWLHGSTNLLFGAFDALKVLDMVERHAVTHMFAPPSMVQMLTAEPSAAQRDWSKLQCVLVGGAPITDATAQAGRRVFGEVMHQVFGQTEAVPLTEMTPAEWFSDVPGSTPLRAAGRVLPFVRIEIRDADGETVLPLGSEGEIYAQCEGQMREFWDDPGHVHTRTRLVDGWIRTGDIGRLDTNGYLYVLDRADDMIVSGGFNIWPAELESAINDHPDVVEVAVFGVPHEKWGETPMAVCVVAPGASLQPDDVIELVRQRLGSYKKPGRVEVTTEPLPKSPVGKVQRKVLREPHWAGHDRRVHGA</sequence>
<dbReference type="InterPro" id="IPR050237">
    <property type="entry name" value="ATP-dep_AMP-bd_enzyme"/>
</dbReference>
<dbReference type="Proteomes" id="UP000321685">
    <property type="component" value="Unassembled WGS sequence"/>
</dbReference>
<dbReference type="RefSeq" id="WP_147105796.1">
    <property type="nucleotide sequence ID" value="NZ_BJVJ01000016.1"/>
</dbReference>
<feature type="domain" description="AMP-binding enzyme C-terminal" evidence="2">
    <location>
        <begin position="418"/>
        <end position="494"/>
    </location>
</feature>
<proteinExistence type="predicted"/>
<dbReference type="InterPro" id="IPR045851">
    <property type="entry name" value="AMP-bd_C_sf"/>
</dbReference>
<dbReference type="PANTHER" id="PTHR43767:SF1">
    <property type="entry name" value="NONRIBOSOMAL PEPTIDE SYNTHASE PES1 (EUROFUNG)-RELATED"/>
    <property type="match status" value="1"/>
</dbReference>
<accession>A0A511DEG2</accession>
<reference evidence="3 4" key="1">
    <citation type="submission" date="2019-07" db="EMBL/GenBank/DDBJ databases">
        <title>Whole genome shotgun sequence of Pseudonocardia sulfidoxydans NBRC 16205.</title>
        <authorList>
            <person name="Hosoyama A."/>
            <person name="Uohara A."/>
            <person name="Ohji S."/>
            <person name="Ichikawa N."/>
        </authorList>
    </citation>
    <scope>NUCLEOTIDE SEQUENCE [LARGE SCALE GENOMIC DNA]</scope>
    <source>
        <strain evidence="3 4">NBRC 16205</strain>
    </source>
</reference>
<gene>
    <name evidence="3" type="ORF">PSU4_21430</name>
</gene>
<evidence type="ECO:0000259" key="2">
    <source>
        <dbReference type="Pfam" id="PF13193"/>
    </source>
</evidence>
<keyword evidence="4" id="KW-1185">Reference proteome</keyword>
<evidence type="ECO:0000313" key="3">
    <source>
        <dbReference type="EMBL" id="GEL23189.1"/>
    </source>
</evidence>
<dbReference type="AlphaFoldDB" id="A0A511DEG2"/>
<feature type="domain" description="AMP-dependent synthetase/ligase" evidence="1">
    <location>
        <begin position="9"/>
        <end position="366"/>
    </location>
</feature>
<dbReference type="SUPFAM" id="SSF56801">
    <property type="entry name" value="Acetyl-CoA synthetase-like"/>
    <property type="match status" value="1"/>
</dbReference>
<evidence type="ECO:0000259" key="1">
    <source>
        <dbReference type="Pfam" id="PF00501"/>
    </source>
</evidence>
<dbReference type="PANTHER" id="PTHR43767">
    <property type="entry name" value="LONG-CHAIN-FATTY-ACID--COA LIGASE"/>
    <property type="match status" value="1"/>
</dbReference>
<dbReference type="InterPro" id="IPR020845">
    <property type="entry name" value="AMP-binding_CS"/>
</dbReference>
<dbReference type="GO" id="GO:0016878">
    <property type="term" value="F:acid-thiol ligase activity"/>
    <property type="evidence" value="ECO:0007669"/>
    <property type="project" value="UniProtKB-ARBA"/>
</dbReference>
<name>A0A511DEG2_9PSEU</name>
<dbReference type="EMBL" id="BJVJ01000016">
    <property type="protein sequence ID" value="GEL23189.1"/>
    <property type="molecule type" value="Genomic_DNA"/>
</dbReference>